<dbReference type="Pfam" id="PF00441">
    <property type="entry name" value="Acyl-CoA_dh_1"/>
    <property type="match status" value="1"/>
</dbReference>
<sequence>MLRDSARRYLADDFAARQRGDQAAAWRGYADLGWLALLAPDDAGGLGGDIEDVLILAEEMGRALSLQSYVASAILATGLVDLVASGQQRLDLLAAITSGDQRFAPALYEPGRRYLLEPETRAAASGSGYRISGAKSLIAGGPGADALLVSARLDDGSIGLFLVALDEAAASASHYATIDDGGASDVWFEQLDLGADALLGVTTVAAIDDVLDEARLALCADALGALERAVSITADYLKTRTQFGQPLANFQALQHSIVDIHIDADSIRSSLYNAIATFHRGARNDRRRAVSSCWVKTFDAAKGIAGMAVHLHGGIGMTTEYPVGHYLRRVMVSERSFGDVEYHLARYMELAG</sequence>
<dbReference type="SUPFAM" id="SSF47203">
    <property type="entry name" value="Acyl-CoA dehydrogenase C-terminal domain-like"/>
    <property type="match status" value="1"/>
</dbReference>
<protein>
    <submittedName>
        <fullName evidence="8">Acyl-CoA dehydrogenase</fullName>
    </submittedName>
</protein>
<reference evidence="9" key="1">
    <citation type="submission" date="2017-11" db="EMBL/GenBank/DDBJ databases">
        <title>The complete genome sequence of Sphingopyxis pomeranensis sp. nov. strain WS5A3p.</title>
        <authorList>
            <person name="Kaminski M.A."/>
        </authorList>
    </citation>
    <scope>NUCLEOTIDE SEQUENCE [LARGE SCALE GENOMIC DNA]</scope>
    <source>
        <strain evidence="9">WS5A3p</strain>
    </source>
</reference>
<name>A0A2S8B3H5_9SPHN</name>
<keyword evidence="3" id="KW-0285">Flavoprotein</keyword>
<gene>
    <name evidence="8" type="ORF">CVO77_18495</name>
</gene>
<evidence type="ECO:0000313" key="9">
    <source>
        <dbReference type="Proteomes" id="UP000238954"/>
    </source>
</evidence>
<evidence type="ECO:0000259" key="6">
    <source>
        <dbReference type="Pfam" id="PF00441"/>
    </source>
</evidence>
<evidence type="ECO:0000313" key="8">
    <source>
        <dbReference type="EMBL" id="PQM26961.1"/>
    </source>
</evidence>
<dbReference type="InterPro" id="IPR013786">
    <property type="entry name" value="AcylCoA_DH/ox_N"/>
</dbReference>
<accession>A0A2S8B3H5</accession>
<dbReference type="SUPFAM" id="SSF56645">
    <property type="entry name" value="Acyl-CoA dehydrogenase NM domain-like"/>
    <property type="match status" value="1"/>
</dbReference>
<dbReference type="Gene3D" id="1.20.140.10">
    <property type="entry name" value="Butyryl-CoA Dehydrogenase, subunit A, domain 3"/>
    <property type="match status" value="1"/>
</dbReference>
<dbReference type="PANTHER" id="PTHR43884:SF20">
    <property type="entry name" value="ACYL-COA DEHYDROGENASE FADE28"/>
    <property type="match status" value="1"/>
</dbReference>
<dbReference type="CDD" id="cd00567">
    <property type="entry name" value="ACAD"/>
    <property type="match status" value="1"/>
</dbReference>
<dbReference type="InterPro" id="IPR009100">
    <property type="entry name" value="AcylCoA_DH/oxidase_NM_dom_sf"/>
</dbReference>
<dbReference type="GO" id="GO:0003995">
    <property type="term" value="F:acyl-CoA dehydrogenase activity"/>
    <property type="evidence" value="ECO:0007669"/>
    <property type="project" value="TreeGrafter"/>
</dbReference>
<feature type="domain" description="Acyl-CoA dehydrogenase/oxidase N-terminal" evidence="7">
    <location>
        <begin position="1"/>
        <end position="100"/>
    </location>
</feature>
<dbReference type="Gene3D" id="1.10.540.10">
    <property type="entry name" value="Acyl-CoA dehydrogenase/oxidase, N-terminal domain"/>
    <property type="match status" value="1"/>
</dbReference>
<dbReference type="AlphaFoldDB" id="A0A2S8B3H5"/>
<keyword evidence="4" id="KW-0274">FAD</keyword>
<dbReference type="InterPro" id="IPR037069">
    <property type="entry name" value="AcylCoA_DH/ox_N_sf"/>
</dbReference>
<evidence type="ECO:0000256" key="1">
    <source>
        <dbReference type="ARBA" id="ARBA00001974"/>
    </source>
</evidence>
<evidence type="ECO:0000256" key="4">
    <source>
        <dbReference type="ARBA" id="ARBA00022827"/>
    </source>
</evidence>
<keyword evidence="9" id="KW-1185">Reference proteome</keyword>
<comment type="caution">
    <text evidence="8">The sequence shown here is derived from an EMBL/GenBank/DDBJ whole genome shotgun (WGS) entry which is preliminary data.</text>
</comment>
<organism evidence="8 9">
    <name type="scientific">Sphingopyxis lindanitolerans</name>
    <dbReference type="NCBI Taxonomy" id="2054227"/>
    <lineage>
        <taxon>Bacteria</taxon>
        <taxon>Pseudomonadati</taxon>
        <taxon>Pseudomonadota</taxon>
        <taxon>Alphaproteobacteria</taxon>
        <taxon>Sphingomonadales</taxon>
        <taxon>Sphingomonadaceae</taxon>
        <taxon>Sphingopyxis</taxon>
    </lineage>
</organism>
<dbReference type="InterPro" id="IPR009075">
    <property type="entry name" value="AcylCo_DH/oxidase_C"/>
</dbReference>
<evidence type="ECO:0000256" key="3">
    <source>
        <dbReference type="ARBA" id="ARBA00022630"/>
    </source>
</evidence>
<evidence type="ECO:0000256" key="2">
    <source>
        <dbReference type="ARBA" id="ARBA00009347"/>
    </source>
</evidence>
<dbReference type="Pfam" id="PF02771">
    <property type="entry name" value="Acyl-CoA_dh_N"/>
    <property type="match status" value="1"/>
</dbReference>
<comment type="similarity">
    <text evidence="2">Belongs to the acyl-CoA dehydrogenase family.</text>
</comment>
<evidence type="ECO:0000256" key="5">
    <source>
        <dbReference type="ARBA" id="ARBA00023002"/>
    </source>
</evidence>
<keyword evidence="5" id="KW-0560">Oxidoreductase</keyword>
<feature type="domain" description="Acyl-CoA dehydrogenase/oxidase C-terminal" evidence="6">
    <location>
        <begin position="208"/>
        <end position="345"/>
    </location>
</feature>
<dbReference type="EMBL" id="PHFW01000003">
    <property type="protein sequence ID" value="PQM26961.1"/>
    <property type="molecule type" value="Genomic_DNA"/>
</dbReference>
<comment type="cofactor">
    <cofactor evidence="1">
        <name>FAD</name>
        <dbReference type="ChEBI" id="CHEBI:57692"/>
    </cofactor>
</comment>
<dbReference type="InterPro" id="IPR036250">
    <property type="entry name" value="AcylCo_DH-like_C"/>
</dbReference>
<evidence type="ECO:0000259" key="7">
    <source>
        <dbReference type="Pfam" id="PF02771"/>
    </source>
</evidence>
<dbReference type="PANTHER" id="PTHR43884">
    <property type="entry name" value="ACYL-COA DEHYDROGENASE"/>
    <property type="match status" value="1"/>
</dbReference>
<dbReference type="GO" id="GO:0050660">
    <property type="term" value="F:flavin adenine dinucleotide binding"/>
    <property type="evidence" value="ECO:0007669"/>
    <property type="project" value="InterPro"/>
</dbReference>
<proteinExistence type="inferred from homology"/>
<dbReference type="InterPro" id="IPR046373">
    <property type="entry name" value="Acyl-CoA_Oxase/DH_mid-dom_sf"/>
</dbReference>
<dbReference type="Gene3D" id="2.40.110.10">
    <property type="entry name" value="Butyryl-CoA Dehydrogenase, subunit A, domain 2"/>
    <property type="match status" value="1"/>
</dbReference>
<dbReference type="Proteomes" id="UP000238954">
    <property type="component" value="Chromosome"/>
</dbReference>